<evidence type="ECO:0000313" key="2">
    <source>
        <dbReference type="Proteomes" id="UP001163105"/>
    </source>
</evidence>
<name>A0AB34FCV8_9HYPO</name>
<keyword evidence="2" id="KW-1185">Reference proteome</keyword>
<protein>
    <submittedName>
        <fullName evidence="1">Alcohol oxidase</fullName>
    </submittedName>
</protein>
<evidence type="ECO:0000313" key="1">
    <source>
        <dbReference type="EMBL" id="KAJ6436230.1"/>
    </source>
</evidence>
<dbReference type="Proteomes" id="UP001163105">
    <property type="component" value="Unassembled WGS sequence"/>
</dbReference>
<sequence length="277" mass="31032">MPLILPSASAKTMEKPLEFIITNPDIVESFQPPDGASSASTQTRKQWEPVVRNLLTKKLPQCEEDWDRILHTQDDVNKTLQRIVLSHLSPEEKAALSWKDLFGECAKHFEILAGDKTDENPIELFRLAVIGLSDVAAAISVILTDVIISRPLQRAKGLYSYGFPPASQEYFNAAIMEQATEIERWASKHDRTFANVSNVRAESFRSDEGTATWPTLGGALLLPLTNEAIDIKLLDRNTGTARRKIWHPNHIMYLEHEGFAAINGSIHYIYALVNSPN</sequence>
<reference evidence="1" key="1">
    <citation type="submission" date="2023-01" db="EMBL/GenBank/DDBJ databases">
        <title>The growth and conidiation of Purpureocillium lavendulum are regulated by nitrogen source and histone H3K14 acetylation.</title>
        <authorList>
            <person name="Tang P."/>
            <person name="Han J."/>
            <person name="Zhang C."/>
            <person name="Tang P."/>
            <person name="Qi F."/>
            <person name="Zhang K."/>
            <person name="Liang L."/>
        </authorList>
    </citation>
    <scope>NUCLEOTIDE SEQUENCE</scope>
    <source>
        <strain evidence="1">YMF1.00683</strain>
    </source>
</reference>
<dbReference type="AlphaFoldDB" id="A0AB34FCV8"/>
<gene>
    <name evidence="1" type="ORF">O9K51_11213</name>
</gene>
<comment type="caution">
    <text evidence="1">The sequence shown here is derived from an EMBL/GenBank/DDBJ whole genome shotgun (WGS) entry which is preliminary data.</text>
</comment>
<proteinExistence type="predicted"/>
<dbReference type="EMBL" id="JAQHRD010000026">
    <property type="protein sequence ID" value="KAJ6436230.1"/>
    <property type="molecule type" value="Genomic_DNA"/>
</dbReference>
<organism evidence="1 2">
    <name type="scientific">Purpureocillium lavendulum</name>
    <dbReference type="NCBI Taxonomy" id="1247861"/>
    <lineage>
        <taxon>Eukaryota</taxon>
        <taxon>Fungi</taxon>
        <taxon>Dikarya</taxon>
        <taxon>Ascomycota</taxon>
        <taxon>Pezizomycotina</taxon>
        <taxon>Sordariomycetes</taxon>
        <taxon>Hypocreomycetidae</taxon>
        <taxon>Hypocreales</taxon>
        <taxon>Ophiocordycipitaceae</taxon>
        <taxon>Purpureocillium</taxon>
    </lineage>
</organism>
<accession>A0AB34FCV8</accession>